<keyword evidence="3" id="KW-1185">Reference proteome</keyword>
<dbReference type="InterPro" id="IPR007487">
    <property type="entry name" value="ABC_transpt-TYRBP-like"/>
</dbReference>
<proteinExistence type="predicted"/>
<dbReference type="PANTHER" id="PTHR35271:SF1">
    <property type="entry name" value="ABC TRANSPORTER, SUBSTRATE-BINDING LIPOPROTEIN"/>
    <property type="match status" value="1"/>
</dbReference>
<dbReference type="EMBL" id="CP027667">
    <property type="protein sequence ID" value="AVO49772.1"/>
    <property type="molecule type" value="Genomic_DNA"/>
</dbReference>
<dbReference type="Gene3D" id="3.40.50.2300">
    <property type="match status" value="2"/>
</dbReference>
<evidence type="ECO:0000313" key="2">
    <source>
        <dbReference type="EMBL" id="AVO49772.1"/>
    </source>
</evidence>
<feature type="chain" id="PRO_5015301984" evidence="1">
    <location>
        <begin position="27"/>
        <end position="353"/>
    </location>
</feature>
<dbReference type="Pfam" id="PF04392">
    <property type="entry name" value="ABC_sub_bind"/>
    <property type="match status" value="1"/>
</dbReference>
<dbReference type="CDD" id="cd06325">
    <property type="entry name" value="PBP1_ABC_unchar_transporter"/>
    <property type="match status" value="1"/>
</dbReference>
<accession>A0A2R3QDC7</accession>
<dbReference type="AlphaFoldDB" id="A0A2R3QDC7"/>
<evidence type="ECO:0000313" key="3">
    <source>
        <dbReference type="Proteomes" id="UP000237925"/>
    </source>
</evidence>
<reference evidence="2 3" key="1">
    <citation type="submission" date="2018-03" db="EMBL/GenBank/DDBJ databases">
        <title>Genome sequencing of Melaminivora sp.</title>
        <authorList>
            <person name="Kim S.-J."/>
            <person name="Heo J."/>
            <person name="Ahn J.-H."/>
            <person name="Kwon S.-W."/>
        </authorList>
    </citation>
    <scope>NUCLEOTIDE SEQUENCE [LARGE SCALE GENOMIC DNA]</scope>
    <source>
        <strain evidence="2 3">SC2-9</strain>
    </source>
</reference>
<feature type="signal peptide" evidence="1">
    <location>
        <begin position="1"/>
        <end position="26"/>
    </location>
</feature>
<dbReference type="RefSeq" id="WP_106684201.1">
    <property type="nucleotide sequence ID" value="NZ_CP027667.1"/>
</dbReference>
<keyword evidence="1" id="KW-0732">Signal</keyword>
<dbReference type="PANTHER" id="PTHR35271">
    <property type="entry name" value="ABC TRANSPORTER, SUBSTRATE-BINDING LIPOPROTEIN-RELATED"/>
    <property type="match status" value="1"/>
</dbReference>
<dbReference type="OrthoDB" id="9776955at2"/>
<dbReference type="PROSITE" id="PS51318">
    <property type="entry name" value="TAT"/>
    <property type="match status" value="1"/>
</dbReference>
<evidence type="ECO:0000256" key="1">
    <source>
        <dbReference type="SAM" id="SignalP"/>
    </source>
</evidence>
<dbReference type="Proteomes" id="UP000237925">
    <property type="component" value="Chromosome"/>
</dbReference>
<gene>
    <name evidence="2" type="ORF">C6568_11290</name>
</gene>
<name>A0A2R3QDC7_9BURK</name>
<dbReference type="KEGG" id="mela:C6568_11290"/>
<protein>
    <submittedName>
        <fullName evidence="2">ABC transporter substrate-binding protein</fullName>
    </submittedName>
</protein>
<organism evidence="2 3">
    <name type="scientific">Melaminivora suipulveris</name>
    <dbReference type="NCBI Taxonomy" id="2109913"/>
    <lineage>
        <taxon>Bacteria</taxon>
        <taxon>Pseudomonadati</taxon>
        <taxon>Pseudomonadota</taxon>
        <taxon>Betaproteobacteria</taxon>
        <taxon>Burkholderiales</taxon>
        <taxon>Comamonadaceae</taxon>
        <taxon>Melaminivora</taxon>
    </lineage>
</organism>
<dbReference type="InterPro" id="IPR006311">
    <property type="entry name" value="TAT_signal"/>
</dbReference>
<sequence length="353" mass="38005">MTRRSFLRQCLQGAGMPLLAPLAARAAQAAADGREFHVLMITFRGETDVDRGFRAYLADAGLRVRYTLRDLGQDATRMPAIVQEARRLAPDLIYVWGTPATLGLVGPWDGRDGAGAQQRYIHDIPVVFALVAAPVQSRIVQQLDAPGHNVTGAVHVVPPEVQLRVMQHYLPYRKLGVLYNSQEPNSRAIVEQTRRYCAGAGVQLVERTFAVGAGGQPLADGVEDLIADIHRAGAQWLYLLPDTFLGTLYDRVSPTALGLKLPTFGAAELAVRSGGALLGLVSRYWSVGQLAGAKATEILVGGKAPGSIPVETLKRFSLLVNMRAAHRLSLYPPIDMLNYAEVIAVGDGPAIAS</sequence>